<evidence type="ECO:0000256" key="3">
    <source>
        <dbReference type="ARBA" id="ARBA00022448"/>
    </source>
</evidence>
<dbReference type="GO" id="GO:0012505">
    <property type="term" value="C:endomembrane system"/>
    <property type="evidence" value="ECO:0007669"/>
    <property type="project" value="UniProtKB-SubCell"/>
</dbReference>
<keyword evidence="7 11" id="KW-1133">Transmembrane helix</keyword>
<comment type="similarity">
    <text evidence="2">Belongs to the amino acid/polyamine transporter 2 family. Amino acid/auxin permease (AAAP) (TC 2.A.18.1) subfamily.</text>
</comment>
<feature type="domain" description="Amino acid transporter transmembrane" evidence="12">
    <location>
        <begin position="166"/>
        <end position="310"/>
    </location>
</feature>
<dbReference type="GO" id="GO:0015293">
    <property type="term" value="F:symporter activity"/>
    <property type="evidence" value="ECO:0007669"/>
    <property type="project" value="UniProtKB-KW"/>
</dbReference>
<dbReference type="GO" id="GO:0006865">
    <property type="term" value="P:amino acid transport"/>
    <property type="evidence" value="ECO:0007669"/>
    <property type="project" value="UniProtKB-KW"/>
</dbReference>
<dbReference type="InterPro" id="IPR013057">
    <property type="entry name" value="AA_transpt_TM"/>
</dbReference>
<evidence type="ECO:0000256" key="4">
    <source>
        <dbReference type="ARBA" id="ARBA00022692"/>
    </source>
</evidence>
<comment type="subcellular location">
    <subcellularLocation>
        <location evidence="1">Endomembrane system</location>
        <topology evidence="1">Multi-pass membrane protein</topology>
    </subcellularLocation>
</comment>
<feature type="transmembrane region" description="Helical" evidence="11">
    <location>
        <begin position="236"/>
        <end position="256"/>
    </location>
</feature>
<evidence type="ECO:0000259" key="12">
    <source>
        <dbReference type="Pfam" id="PF01490"/>
    </source>
</evidence>
<evidence type="ECO:0000256" key="6">
    <source>
        <dbReference type="ARBA" id="ARBA00022970"/>
    </source>
</evidence>
<evidence type="ECO:0000256" key="8">
    <source>
        <dbReference type="ARBA" id="ARBA00023136"/>
    </source>
</evidence>
<feature type="transmembrane region" description="Helical" evidence="11">
    <location>
        <begin position="54"/>
        <end position="75"/>
    </location>
</feature>
<sequence>MAVQPNFELERDFCNDDGHPIRTGTLWSCVAHIITAVIGAGVLSLAWSTAQLGWIGGPIALLCFAIITYISSSLLSDCYRSPDSVTGKRNQSYISAVTLLLGSKQAWACGLLQYLSMFGTGIAYVIATATSMRAIMKSNCYHDKGHKAPCSYGTTMYMFWTCSTKFGNILLVENGQIHGTLTGVPASNTANKLFLVFQALGDIAFAYPYALILLEIQDTLKAPPAENKTMKKGSMIAIFVTTFFYLGCGCFGYAAFGNDTPGNLLTGFGFYEPYWLIDFANACIVLHLVGGYQIYSQAVFSVVEKWFAKKYPDNSFVNDFHTC</sequence>
<organism evidence="13 14">
    <name type="scientific">Cannabis sativa</name>
    <name type="common">Hemp</name>
    <name type="synonym">Marijuana</name>
    <dbReference type="NCBI Taxonomy" id="3483"/>
    <lineage>
        <taxon>Eukaryota</taxon>
        <taxon>Viridiplantae</taxon>
        <taxon>Streptophyta</taxon>
        <taxon>Embryophyta</taxon>
        <taxon>Tracheophyta</taxon>
        <taxon>Spermatophyta</taxon>
        <taxon>Magnoliopsida</taxon>
        <taxon>eudicotyledons</taxon>
        <taxon>Gunneridae</taxon>
        <taxon>Pentapetalae</taxon>
        <taxon>rosids</taxon>
        <taxon>fabids</taxon>
        <taxon>Rosales</taxon>
        <taxon>Cannabaceae</taxon>
        <taxon>Cannabis</taxon>
    </lineage>
</organism>
<evidence type="ECO:0000256" key="2">
    <source>
        <dbReference type="ARBA" id="ARBA00005590"/>
    </source>
</evidence>
<keyword evidence="4 11" id="KW-0812">Transmembrane</keyword>
<dbReference type="AlphaFoldDB" id="A0A7J6DTT4"/>
<evidence type="ECO:0000256" key="10">
    <source>
        <dbReference type="ARBA" id="ARBA00045588"/>
    </source>
</evidence>
<feature type="transmembrane region" description="Helical" evidence="11">
    <location>
        <begin position="25"/>
        <end position="47"/>
    </location>
</feature>
<dbReference type="Proteomes" id="UP000525078">
    <property type="component" value="Unassembled WGS sequence"/>
</dbReference>
<evidence type="ECO:0000256" key="11">
    <source>
        <dbReference type="SAM" id="Phobius"/>
    </source>
</evidence>
<keyword evidence="3" id="KW-0813">Transport</keyword>
<keyword evidence="6" id="KW-0029">Amino-acid transport</keyword>
<dbReference type="GO" id="GO:0009734">
    <property type="term" value="P:auxin-activated signaling pathway"/>
    <property type="evidence" value="ECO:0007669"/>
    <property type="project" value="UniProtKB-KW"/>
</dbReference>
<accession>A0A7J6DTT4</accession>
<proteinExistence type="inferred from homology"/>
<feature type="transmembrane region" description="Helical" evidence="11">
    <location>
        <begin position="276"/>
        <end position="295"/>
    </location>
</feature>
<evidence type="ECO:0000256" key="9">
    <source>
        <dbReference type="ARBA" id="ARBA00023294"/>
    </source>
</evidence>
<keyword evidence="9" id="KW-0927">Auxin signaling pathway</keyword>
<dbReference type="PANTHER" id="PTHR48017">
    <property type="entry name" value="OS05G0424000 PROTEIN-RELATED"/>
    <property type="match status" value="1"/>
</dbReference>
<keyword evidence="5" id="KW-0769">Symport</keyword>
<feature type="transmembrane region" description="Helical" evidence="11">
    <location>
        <begin position="105"/>
        <end position="127"/>
    </location>
</feature>
<gene>
    <name evidence="13" type="ORF">F8388_008457</name>
</gene>
<evidence type="ECO:0000313" key="13">
    <source>
        <dbReference type="EMBL" id="KAF4349514.1"/>
    </source>
</evidence>
<comment type="caution">
    <text evidence="13">The sequence shown here is derived from an EMBL/GenBank/DDBJ whole genome shotgun (WGS) entry which is preliminary data.</text>
</comment>
<evidence type="ECO:0000256" key="7">
    <source>
        <dbReference type="ARBA" id="ARBA00022989"/>
    </source>
</evidence>
<name>A0A7J6DTT4_CANSA</name>
<evidence type="ECO:0000256" key="1">
    <source>
        <dbReference type="ARBA" id="ARBA00004127"/>
    </source>
</evidence>
<keyword evidence="8 11" id="KW-0472">Membrane</keyword>
<dbReference type="EMBL" id="JAATIP010000393">
    <property type="protein sequence ID" value="KAF4349514.1"/>
    <property type="molecule type" value="Genomic_DNA"/>
</dbReference>
<comment type="function">
    <text evidence="10">Carrier protein involved in proton-driven auxin influx. Mediates the formation of auxin gradient from developing leaves (site of auxin biosynthesis) to tips by contributing to the loading of auxin in vascular tissues and facilitating acropetal (base to tip) auxin transport within inner tissues of the root apex, and basipetal (tip to base) auxin transport within outer tissues of the root apex. May be involved in lateral roots and nodules formation.</text>
</comment>
<protein>
    <recommendedName>
        <fullName evidence="12">Amino acid transporter transmembrane domain-containing protein</fullName>
    </recommendedName>
</protein>
<evidence type="ECO:0000256" key="5">
    <source>
        <dbReference type="ARBA" id="ARBA00022847"/>
    </source>
</evidence>
<dbReference type="Pfam" id="PF01490">
    <property type="entry name" value="Aa_trans"/>
    <property type="match status" value="2"/>
</dbReference>
<evidence type="ECO:0000313" key="14">
    <source>
        <dbReference type="Proteomes" id="UP000525078"/>
    </source>
</evidence>
<feature type="domain" description="Amino acid transporter transmembrane" evidence="12">
    <location>
        <begin position="23"/>
        <end position="158"/>
    </location>
</feature>
<reference evidence="13 14" key="1">
    <citation type="journal article" date="2020" name="bioRxiv">
        <title>Sequence and annotation of 42 cannabis genomes reveals extensive copy number variation in cannabinoid synthesis and pathogen resistance genes.</title>
        <authorList>
            <person name="Mckernan K.J."/>
            <person name="Helbert Y."/>
            <person name="Kane L.T."/>
            <person name="Ebling H."/>
            <person name="Zhang L."/>
            <person name="Liu B."/>
            <person name="Eaton Z."/>
            <person name="Mclaughlin S."/>
            <person name="Kingan S."/>
            <person name="Baybayan P."/>
            <person name="Concepcion G."/>
            <person name="Jordan M."/>
            <person name="Riva A."/>
            <person name="Barbazuk W."/>
            <person name="Harkins T."/>
        </authorList>
    </citation>
    <scope>NUCLEOTIDE SEQUENCE [LARGE SCALE GENOMIC DNA]</scope>
    <source>
        <strain evidence="14">cv. Jamaican Lion 4</strain>
        <tissue evidence="13">Leaf</tissue>
    </source>
</reference>